<comment type="caution">
    <text evidence="5">The sequence shown here is derived from an EMBL/GenBank/DDBJ whole genome shotgun (WGS) entry which is preliminary data.</text>
</comment>
<name>A0A6G1FGX2_9ORYZ</name>
<proteinExistence type="predicted"/>
<organism evidence="5 6">
    <name type="scientific">Oryza meyeriana var. granulata</name>
    <dbReference type="NCBI Taxonomy" id="110450"/>
    <lineage>
        <taxon>Eukaryota</taxon>
        <taxon>Viridiplantae</taxon>
        <taxon>Streptophyta</taxon>
        <taxon>Embryophyta</taxon>
        <taxon>Tracheophyta</taxon>
        <taxon>Spermatophyta</taxon>
        <taxon>Magnoliopsida</taxon>
        <taxon>Liliopsida</taxon>
        <taxon>Poales</taxon>
        <taxon>Poaceae</taxon>
        <taxon>BOP clade</taxon>
        <taxon>Oryzoideae</taxon>
        <taxon>Oryzeae</taxon>
        <taxon>Oryzinae</taxon>
        <taxon>Oryza</taxon>
        <taxon>Oryza meyeriana</taxon>
    </lineage>
</organism>
<evidence type="ECO:0000256" key="1">
    <source>
        <dbReference type="ARBA" id="ARBA00022614"/>
    </source>
</evidence>
<evidence type="ECO:0000313" key="5">
    <source>
        <dbReference type="EMBL" id="KAF0936045.1"/>
    </source>
</evidence>
<feature type="chain" id="PRO_5026257202" description="Leucine-rich repeat-containing N-terminal plant-type domain-containing protein" evidence="3">
    <location>
        <begin position="32"/>
        <end position="86"/>
    </location>
</feature>
<dbReference type="Proteomes" id="UP000479710">
    <property type="component" value="Unassembled WGS sequence"/>
</dbReference>
<reference evidence="5 6" key="1">
    <citation type="submission" date="2019-11" db="EMBL/GenBank/DDBJ databases">
        <title>Whole genome sequence of Oryza granulata.</title>
        <authorList>
            <person name="Li W."/>
        </authorList>
    </citation>
    <scope>NUCLEOTIDE SEQUENCE [LARGE SCALE GENOMIC DNA]</scope>
    <source>
        <strain evidence="6">cv. Menghai</strain>
        <tissue evidence="5">Leaf</tissue>
    </source>
</reference>
<feature type="domain" description="Leucine-rich repeat-containing N-terminal plant-type" evidence="4">
    <location>
        <begin position="39"/>
        <end position="73"/>
    </location>
</feature>
<evidence type="ECO:0000256" key="3">
    <source>
        <dbReference type="SAM" id="SignalP"/>
    </source>
</evidence>
<evidence type="ECO:0000256" key="2">
    <source>
        <dbReference type="ARBA" id="ARBA00022737"/>
    </source>
</evidence>
<dbReference type="Pfam" id="PF08263">
    <property type="entry name" value="LRRNT_2"/>
    <property type="match status" value="1"/>
</dbReference>
<evidence type="ECO:0000313" key="6">
    <source>
        <dbReference type="Proteomes" id="UP000479710"/>
    </source>
</evidence>
<keyword evidence="3" id="KW-0732">Signal</keyword>
<dbReference type="PROSITE" id="PS51257">
    <property type="entry name" value="PROKAR_LIPOPROTEIN"/>
    <property type="match status" value="1"/>
</dbReference>
<dbReference type="AlphaFoldDB" id="A0A6G1FGX2"/>
<sequence>MRPSPFPCSRSSSKLLGFALVLVLCLASSTGSCTYQVKNFLLQFLAGLSEDGGLAVSRRNDTDCCTWEGITCSIDATISEVTQEIW</sequence>
<evidence type="ECO:0000259" key="4">
    <source>
        <dbReference type="Pfam" id="PF08263"/>
    </source>
</evidence>
<keyword evidence="2" id="KW-0677">Repeat</keyword>
<dbReference type="Gene3D" id="3.80.10.10">
    <property type="entry name" value="Ribonuclease Inhibitor"/>
    <property type="match status" value="1"/>
</dbReference>
<dbReference type="InterPro" id="IPR013210">
    <property type="entry name" value="LRR_N_plant-typ"/>
</dbReference>
<feature type="signal peptide" evidence="3">
    <location>
        <begin position="1"/>
        <end position="31"/>
    </location>
</feature>
<dbReference type="EMBL" id="SPHZ02000001">
    <property type="protein sequence ID" value="KAF0936045.1"/>
    <property type="molecule type" value="Genomic_DNA"/>
</dbReference>
<keyword evidence="1" id="KW-0433">Leucine-rich repeat</keyword>
<gene>
    <name evidence="5" type="ORF">E2562_038352</name>
</gene>
<dbReference type="InterPro" id="IPR032675">
    <property type="entry name" value="LRR_dom_sf"/>
</dbReference>
<accession>A0A6G1FGX2</accession>
<dbReference type="OrthoDB" id="684643at2759"/>
<keyword evidence="6" id="KW-1185">Reference proteome</keyword>
<protein>
    <recommendedName>
        <fullName evidence="4">Leucine-rich repeat-containing N-terminal plant-type domain-containing protein</fullName>
    </recommendedName>
</protein>